<evidence type="ECO:0000256" key="5">
    <source>
        <dbReference type="ARBA" id="ARBA00022964"/>
    </source>
</evidence>
<evidence type="ECO:0000313" key="10">
    <source>
        <dbReference type="EMBL" id="EAS84078.1"/>
    </source>
</evidence>
<evidence type="ECO:0000256" key="1">
    <source>
        <dbReference type="ARBA" id="ARBA00001954"/>
    </source>
</evidence>
<comment type="cofactor">
    <cofactor evidence="1">
        <name>Fe(2+)</name>
        <dbReference type="ChEBI" id="CHEBI:29033"/>
    </cofactor>
</comment>
<sequence>MLFRQLFDKVSSTFTYLIASAKGREALIIDPVLENVEQYIKLLKELDLKLVKVIDTHIHADHISGIAELRDKTNCVTVMGDKTPADVVAMQVADEETIKIDGLELQAIYTPGHTIESFSFLMNDRVFTGDALLIRGTGRTDFQNGNARDSYNSIFNKLLKLPDETLIYPAHDYKGEMVSTIIEEKKFNPRLQVSSADQYIEIMNNLNLPNPSMMDVAVPSNLQLGIDFNRQKVNNGVEPEKFNEIKNDAQSILIDLREQNEIDKDGMIKNSTVVRFPEINEYLQQNKNTLKDKRILFYCAHGHRSTLAVQLSKSYQFTNCFHLIGGLKNWKKEGLDL</sequence>
<dbReference type="InterPro" id="IPR036866">
    <property type="entry name" value="RibonucZ/Hydroxyglut_hydro"/>
</dbReference>
<keyword evidence="5" id="KW-0223">Dioxygenase</keyword>
<dbReference type="SUPFAM" id="SSF52821">
    <property type="entry name" value="Rhodanese/Cell cycle control phosphatase"/>
    <property type="match status" value="1"/>
</dbReference>
<keyword evidence="10" id="KW-0378">Hydrolase</keyword>
<keyword evidence="8" id="KW-0408">Iron</keyword>
<dbReference type="GO" id="GO:0006749">
    <property type="term" value="P:glutathione metabolic process"/>
    <property type="evidence" value="ECO:0007669"/>
    <property type="project" value="InterPro"/>
</dbReference>
<dbReference type="Pfam" id="PF00753">
    <property type="entry name" value="Lactamase_B"/>
    <property type="match status" value="1"/>
</dbReference>
<dbReference type="SMART" id="SM00450">
    <property type="entry name" value="RHOD"/>
    <property type="match status" value="1"/>
</dbReference>
<comment type="caution">
    <text evidence="10">The sequence shown here is derived from an EMBL/GenBank/DDBJ whole genome shotgun (WGS) entry which is preliminary data.</text>
</comment>
<comment type="similarity">
    <text evidence="2">Belongs to the metallo-beta-lactamase superfamily. Glyoxalase II family.</text>
</comment>
<keyword evidence="3" id="KW-0479">Metal-binding</keyword>
<dbReference type="Proteomes" id="UP000005306">
    <property type="component" value="Unassembled WGS sequence"/>
</dbReference>
<dbReference type="EMBL" id="AAPV01000002">
    <property type="protein sequence ID" value="EAS84078.1"/>
    <property type="molecule type" value="Genomic_DNA"/>
</dbReference>
<protein>
    <submittedName>
        <fullName evidence="10">Hydroxyacylglutathione hydrolase</fullName>
    </submittedName>
</protein>
<reference evidence="10 11" key="1">
    <citation type="submission" date="2006-04" db="EMBL/GenBank/DDBJ databases">
        <authorList>
            <person name="Giovannoni S.J."/>
            <person name="Cho J.-C."/>
            <person name="Ferriera S."/>
            <person name="Johnson J."/>
            <person name="Kravitz S."/>
            <person name="Halpern A."/>
            <person name="Remington K."/>
            <person name="Beeson K."/>
            <person name="Tran B."/>
            <person name="Rogers Y.-H."/>
            <person name="Friedman R."/>
            <person name="Venter J.C."/>
        </authorList>
    </citation>
    <scope>NUCLEOTIDE SEQUENCE [LARGE SCALE GENOMIC DNA]</scope>
    <source>
        <strain evidence="10 11">HTCC1002</strain>
    </source>
</reference>
<dbReference type="InterPro" id="IPR001279">
    <property type="entry name" value="Metallo-B-lactamas"/>
</dbReference>
<evidence type="ECO:0000256" key="6">
    <source>
        <dbReference type="ARBA" id="ARBA00022990"/>
    </source>
</evidence>
<dbReference type="Gene3D" id="3.60.15.10">
    <property type="entry name" value="Ribonuclease Z/Hydroxyacylglutathione hydrolase-like"/>
    <property type="match status" value="1"/>
</dbReference>
<dbReference type="Gene3D" id="3.40.250.10">
    <property type="entry name" value="Rhodanese-like domain"/>
    <property type="match status" value="1"/>
</dbReference>
<evidence type="ECO:0000313" key="11">
    <source>
        <dbReference type="Proteomes" id="UP000005306"/>
    </source>
</evidence>
<keyword evidence="6" id="KW-0007">Acetylation</keyword>
<dbReference type="GO" id="GO:0046872">
    <property type="term" value="F:metal ion binding"/>
    <property type="evidence" value="ECO:0007669"/>
    <property type="project" value="UniProtKB-KW"/>
</dbReference>
<dbReference type="CDD" id="cd00158">
    <property type="entry name" value="RHOD"/>
    <property type="match status" value="1"/>
</dbReference>
<dbReference type="PROSITE" id="PS50206">
    <property type="entry name" value="RHODANESE_3"/>
    <property type="match status" value="1"/>
</dbReference>
<gene>
    <name evidence="10" type="ORF">PU1002_00110</name>
</gene>
<keyword evidence="4" id="KW-0809">Transit peptide</keyword>
<dbReference type="RefSeq" id="WP_006996665.1">
    <property type="nucleotide sequence ID" value="NZ_CH724130.1"/>
</dbReference>
<proteinExistence type="inferred from homology"/>
<dbReference type="SMART" id="SM00849">
    <property type="entry name" value="Lactamase_B"/>
    <property type="match status" value="1"/>
</dbReference>
<dbReference type="InterPro" id="IPR001763">
    <property type="entry name" value="Rhodanese-like_dom"/>
</dbReference>
<dbReference type="GO" id="GO:0016787">
    <property type="term" value="F:hydrolase activity"/>
    <property type="evidence" value="ECO:0007669"/>
    <property type="project" value="UniProtKB-KW"/>
</dbReference>
<evidence type="ECO:0000256" key="7">
    <source>
        <dbReference type="ARBA" id="ARBA00023002"/>
    </source>
</evidence>
<dbReference type="CDD" id="cd07724">
    <property type="entry name" value="POD-like_MBL-fold"/>
    <property type="match status" value="1"/>
</dbReference>
<dbReference type="FunFam" id="3.60.15.10:FF:000013">
    <property type="entry name" value="Persulfide dioxygenase ETHE1, mitochondrial"/>
    <property type="match status" value="1"/>
</dbReference>
<dbReference type="SUPFAM" id="SSF56281">
    <property type="entry name" value="Metallo-hydrolase/oxidoreductase"/>
    <property type="match status" value="1"/>
</dbReference>
<dbReference type="AlphaFoldDB" id="Q1UZW3"/>
<accession>Q1UZW3</accession>
<name>Q1UZW3_PELU1</name>
<evidence type="ECO:0000256" key="3">
    <source>
        <dbReference type="ARBA" id="ARBA00022723"/>
    </source>
</evidence>
<evidence type="ECO:0000256" key="2">
    <source>
        <dbReference type="ARBA" id="ARBA00006759"/>
    </source>
</evidence>
<dbReference type="InterPro" id="IPR051682">
    <property type="entry name" value="Mito_Persulfide_Diox"/>
</dbReference>
<dbReference type="InterPro" id="IPR036873">
    <property type="entry name" value="Rhodanese-like_dom_sf"/>
</dbReference>
<evidence type="ECO:0000256" key="4">
    <source>
        <dbReference type="ARBA" id="ARBA00022946"/>
    </source>
</evidence>
<dbReference type="PANTHER" id="PTHR43084:SF1">
    <property type="entry name" value="PERSULFIDE DIOXYGENASE ETHE1, MITOCHONDRIAL"/>
    <property type="match status" value="1"/>
</dbReference>
<keyword evidence="7" id="KW-0560">Oxidoreductase</keyword>
<feature type="domain" description="Rhodanese" evidence="9">
    <location>
        <begin position="247"/>
        <end position="335"/>
    </location>
</feature>
<evidence type="ECO:0000259" key="9">
    <source>
        <dbReference type="PROSITE" id="PS50206"/>
    </source>
</evidence>
<evidence type="ECO:0000256" key="8">
    <source>
        <dbReference type="ARBA" id="ARBA00023004"/>
    </source>
</evidence>
<dbReference type="PANTHER" id="PTHR43084">
    <property type="entry name" value="PERSULFIDE DIOXYGENASE ETHE1"/>
    <property type="match status" value="1"/>
</dbReference>
<organism evidence="10 11">
    <name type="scientific">Pelagibacter ubique (strain HTCC1002)</name>
    <dbReference type="NCBI Taxonomy" id="314261"/>
    <lineage>
        <taxon>Bacteria</taxon>
        <taxon>Pseudomonadati</taxon>
        <taxon>Pseudomonadota</taxon>
        <taxon>Alphaproteobacteria</taxon>
        <taxon>Candidatus Pelagibacterales</taxon>
        <taxon>Candidatus Pelagibacteraceae</taxon>
        <taxon>Candidatus Pelagibacter</taxon>
    </lineage>
</organism>
<dbReference type="GO" id="GO:0050313">
    <property type="term" value="F:sulfur dioxygenase activity"/>
    <property type="evidence" value="ECO:0007669"/>
    <property type="project" value="InterPro"/>
</dbReference>
<dbReference type="HOGENOM" id="CLU_030571_7_1_5"/>
<dbReference type="GO" id="GO:0070813">
    <property type="term" value="P:hydrogen sulfide metabolic process"/>
    <property type="evidence" value="ECO:0007669"/>
    <property type="project" value="TreeGrafter"/>
</dbReference>
<dbReference type="Pfam" id="PF00581">
    <property type="entry name" value="Rhodanese"/>
    <property type="match status" value="1"/>
</dbReference>
<dbReference type="InterPro" id="IPR044528">
    <property type="entry name" value="POD-like_MBL-fold"/>
</dbReference>